<dbReference type="FunFam" id="3.40.190.10:FF:000004">
    <property type="entry name" value="Porphobilinogen deaminase"/>
    <property type="match status" value="1"/>
</dbReference>
<dbReference type="Gene3D" id="3.30.160.40">
    <property type="entry name" value="Porphobilinogen deaminase, C-terminal domain"/>
    <property type="match status" value="1"/>
</dbReference>
<dbReference type="PIRSF" id="PIRSF001438">
    <property type="entry name" value="4pyrrol_synth_OHMeBilane_synth"/>
    <property type="match status" value="1"/>
</dbReference>
<dbReference type="GO" id="GO:0004418">
    <property type="term" value="F:hydroxymethylbilane synthase activity"/>
    <property type="evidence" value="ECO:0007669"/>
    <property type="project" value="UniProtKB-UniRule"/>
</dbReference>
<keyword evidence="12" id="KW-1185">Reference proteome</keyword>
<keyword evidence="6 8" id="KW-0627">Porphyrin biosynthesis</keyword>
<dbReference type="Pfam" id="PF03900">
    <property type="entry name" value="Porphobil_deamC"/>
    <property type="match status" value="1"/>
</dbReference>
<comment type="catalytic activity">
    <reaction evidence="7 8">
        <text>4 porphobilinogen + H2O = hydroxymethylbilane + 4 NH4(+)</text>
        <dbReference type="Rhea" id="RHEA:13185"/>
        <dbReference type="ChEBI" id="CHEBI:15377"/>
        <dbReference type="ChEBI" id="CHEBI:28938"/>
        <dbReference type="ChEBI" id="CHEBI:57845"/>
        <dbReference type="ChEBI" id="CHEBI:58126"/>
        <dbReference type="EC" id="2.5.1.61"/>
    </reaction>
</comment>
<dbReference type="FunFam" id="3.40.190.10:FF:000005">
    <property type="entry name" value="Porphobilinogen deaminase"/>
    <property type="match status" value="1"/>
</dbReference>
<dbReference type="Gene3D" id="3.40.190.10">
    <property type="entry name" value="Periplasmic binding protein-like II"/>
    <property type="match status" value="2"/>
</dbReference>
<dbReference type="InterPro" id="IPR022418">
    <property type="entry name" value="Porphobilinogen_deaminase_C"/>
</dbReference>
<dbReference type="Proteomes" id="UP000282106">
    <property type="component" value="Unassembled WGS sequence"/>
</dbReference>
<evidence type="ECO:0000256" key="6">
    <source>
        <dbReference type="ARBA" id="ARBA00023244"/>
    </source>
</evidence>
<comment type="miscellaneous">
    <text evidence="8">The porphobilinogen subunits are added to the dipyrromethane group.</text>
</comment>
<dbReference type="InterPro" id="IPR022417">
    <property type="entry name" value="Porphobilin_deaminase_N"/>
</dbReference>
<evidence type="ECO:0000256" key="4">
    <source>
        <dbReference type="ARBA" id="ARBA00011245"/>
    </source>
</evidence>
<feature type="modified residue" description="S-(dipyrrolylmethanemethyl)cysteine" evidence="8">
    <location>
        <position position="240"/>
    </location>
</feature>
<evidence type="ECO:0000256" key="7">
    <source>
        <dbReference type="ARBA" id="ARBA00048169"/>
    </source>
</evidence>
<dbReference type="PROSITE" id="PS00533">
    <property type="entry name" value="PORPHOBILINOGEN_DEAM"/>
    <property type="match status" value="1"/>
</dbReference>
<evidence type="ECO:0000256" key="2">
    <source>
        <dbReference type="ARBA" id="ARBA00004735"/>
    </source>
</evidence>
<gene>
    <name evidence="8" type="primary">hemC</name>
    <name evidence="11" type="ORF">ED208_15085</name>
</gene>
<dbReference type="PANTHER" id="PTHR11557:SF0">
    <property type="entry name" value="PORPHOBILINOGEN DEAMINASE"/>
    <property type="match status" value="1"/>
</dbReference>
<dbReference type="CDD" id="cd13646">
    <property type="entry name" value="PBP2_EcHMBS_like"/>
    <property type="match status" value="1"/>
</dbReference>
<evidence type="ECO:0000259" key="9">
    <source>
        <dbReference type="Pfam" id="PF01379"/>
    </source>
</evidence>
<dbReference type="UniPathway" id="UPA00251">
    <property type="reaction ID" value="UER00319"/>
</dbReference>
<dbReference type="InterPro" id="IPR036803">
    <property type="entry name" value="Porphobilinogen_deaminase_C_sf"/>
</dbReference>
<comment type="cofactor">
    <cofactor evidence="8">
        <name>dipyrromethane</name>
        <dbReference type="ChEBI" id="CHEBI:60342"/>
    </cofactor>
    <text evidence="8">Binds 1 dipyrromethane group covalently.</text>
</comment>
<name>A0A3N0V218_9GAMM</name>
<evidence type="ECO:0000256" key="8">
    <source>
        <dbReference type="HAMAP-Rule" id="MF_00260"/>
    </source>
</evidence>
<dbReference type="InterPro" id="IPR022419">
    <property type="entry name" value="Porphobilin_deaminase_cofac_BS"/>
</dbReference>
<evidence type="ECO:0000313" key="12">
    <source>
        <dbReference type="Proteomes" id="UP000282106"/>
    </source>
</evidence>
<evidence type="ECO:0000259" key="10">
    <source>
        <dbReference type="Pfam" id="PF03900"/>
    </source>
</evidence>
<accession>A0A3N0V218</accession>
<dbReference type="SUPFAM" id="SSF54782">
    <property type="entry name" value="Porphobilinogen deaminase (hydroxymethylbilane synthase), C-terminal domain"/>
    <property type="match status" value="1"/>
</dbReference>
<keyword evidence="5 8" id="KW-0808">Transferase</keyword>
<dbReference type="GO" id="GO:0006782">
    <property type="term" value="P:protoporphyrinogen IX biosynthetic process"/>
    <property type="evidence" value="ECO:0007669"/>
    <property type="project" value="UniProtKB-UniRule"/>
</dbReference>
<dbReference type="GO" id="GO:0005737">
    <property type="term" value="C:cytoplasm"/>
    <property type="evidence" value="ECO:0007669"/>
    <property type="project" value="UniProtKB-UniRule"/>
</dbReference>
<dbReference type="PANTHER" id="PTHR11557">
    <property type="entry name" value="PORPHOBILINOGEN DEAMINASE"/>
    <property type="match status" value="1"/>
</dbReference>
<evidence type="ECO:0000256" key="1">
    <source>
        <dbReference type="ARBA" id="ARBA00002869"/>
    </source>
</evidence>
<dbReference type="SUPFAM" id="SSF53850">
    <property type="entry name" value="Periplasmic binding protein-like II"/>
    <property type="match status" value="1"/>
</dbReference>
<comment type="pathway">
    <text evidence="2">Porphyrin-containing compound metabolism; protoporphyrin-IX biosynthesis; coproporphyrinogen-III from 5-aminolevulinate: step 2/4.</text>
</comment>
<dbReference type="Pfam" id="PF01379">
    <property type="entry name" value="Porphobil_deam"/>
    <property type="match status" value="1"/>
</dbReference>
<dbReference type="InParanoid" id="A0A3N0V218"/>
<proteinExistence type="inferred from homology"/>
<evidence type="ECO:0000256" key="3">
    <source>
        <dbReference type="ARBA" id="ARBA00005638"/>
    </source>
</evidence>
<dbReference type="PRINTS" id="PR00151">
    <property type="entry name" value="PORPHBDMNASE"/>
</dbReference>
<dbReference type="HAMAP" id="MF_00260">
    <property type="entry name" value="Porphobil_deam"/>
    <property type="match status" value="1"/>
</dbReference>
<evidence type="ECO:0000313" key="11">
    <source>
        <dbReference type="EMBL" id="ROH86755.1"/>
    </source>
</evidence>
<dbReference type="AlphaFoldDB" id="A0A3N0V218"/>
<comment type="caution">
    <text evidence="11">The sequence shown here is derived from an EMBL/GenBank/DDBJ whole genome shotgun (WGS) entry which is preliminary data.</text>
</comment>
<dbReference type="NCBIfam" id="TIGR00212">
    <property type="entry name" value="hemC"/>
    <property type="match status" value="1"/>
</dbReference>
<comment type="subunit">
    <text evidence="4 8">Monomer.</text>
</comment>
<dbReference type="EMBL" id="RJVO01000008">
    <property type="protein sequence ID" value="ROH86755.1"/>
    <property type="molecule type" value="Genomic_DNA"/>
</dbReference>
<feature type="domain" description="Porphobilinogen deaminase C-terminal" evidence="10">
    <location>
        <begin position="224"/>
        <end position="294"/>
    </location>
</feature>
<reference evidence="11 12" key="1">
    <citation type="submission" date="2018-10" db="EMBL/GenBank/DDBJ databases">
        <authorList>
            <person name="Chen W.-M."/>
        </authorList>
    </citation>
    <scope>NUCLEOTIDE SEQUENCE [LARGE SCALE GENOMIC DNA]</scope>
    <source>
        <strain evidence="11 12">THS-13</strain>
    </source>
</reference>
<protein>
    <recommendedName>
        <fullName evidence="8">Porphobilinogen deaminase</fullName>
        <shortName evidence="8">PBG</shortName>
        <ecNumber evidence="8">2.5.1.61</ecNumber>
    </recommendedName>
    <alternativeName>
        <fullName evidence="8">Hydroxymethylbilane synthase</fullName>
        <shortName evidence="8">HMBS</shortName>
    </alternativeName>
    <alternativeName>
        <fullName evidence="8">Pre-uroporphyrinogen synthase</fullName>
    </alternativeName>
</protein>
<comment type="similarity">
    <text evidence="3 8">Belongs to the HMBS family.</text>
</comment>
<dbReference type="RefSeq" id="WP_123212744.1">
    <property type="nucleotide sequence ID" value="NZ_RJVO01000008.1"/>
</dbReference>
<organism evidence="11 12">
    <name type="scientific">Stagnimonas aquatica</name>
    <dbReference type="NCBI Taxonomy" id="2689987"/>
    <lineage>
        <taxon>Bacteria</taxon>
        <taxon>Pseudomonadati</taxon>
        <taxon>Pseudomonadota</taxon>
        <taxon>Gammaproteobacteria</taxon>
        <taxon>Nevskiales</taxon>
        <taxon>Nevskiaceae</taxon>
        <taxon>Stagnimonas</taxon>
    </lineage>
</organism>
<evidence type="ECO:0000256" key="5">
    <source>
        <dbReference type="ARBA" id="ARBA00022679"/>
    </source>
</evidence>
<dbReference type="InterPro" id="IPR000860">
    <property type="entry name" value="HemC"/>
</dbReference>
<feature type="domain" description="Porphobilinogen deaminase N-terminal" evidence="9">
    <location>
        <begin position="4"/>
        <end position="211"/>
    </location>
</feature>
<comment type="function">
    <text evidence="1 8">Tetrapolymerization of the monopyrrole PBG into the hydroxymethylbilane pre-uroporphyrinogen in several discrete steps.</text>
</comment>
<sequence length="307" mass="32568">MSPLRIATRESPLALWQAEHVQARLRAAHPGLEVSLVPMTTTGDQLLSGPLSQSGGKGLFVKELEAALLEGRADLAVHSMKDVPAQQPPGLAVVSFLEGEDPRDAFVSNHHASLASLPLGARLGTASLRRQVQARRLRPDLQIEVLRGNVGTRLRKLDEGRHDAILLACAGLMRLGLEARIRERLDPEQFVPAIGQGIVGIECRADDDRTRALLAPLHDSASALRLAAERSFNARLGGACQAPIAGHATPLADGRLRLVGLVGTPDGSRLLREEIVGDPAQASALGESLADRLLAAGAREILQDLGG</sequence>
<dbReference type="FunCoup" id="A0A3N0V218">
    <property type="interactions" value="568"/>
</dbReference>
<dbReference type="EC" id="2.5.1.61" evidence="8"/>